<dbReference type="Proteomes" id="UP000596063">
    <property type="component" value="Chromosome"/>
</dbReference>
<feature type="domain" description="HTH tetR-type" evidence="5">
    <location>
        <begin position="19"/>
        <end position="79"/>
    </location>
</feature>
<evidence type="ECO:0000256" key="4">
    <source>
        <dbReference type="PROSITE-ProRule" id="PRU00335"/>
    </source>
</evidence>
<dbReference type="InterPro" id="IPR001647">
    <property type="entry name" value="HTH_TetR"/>
</dbReference>
<dbReference type="Gene3D" id="1.10.357.10">
    <property type="entry name" value="Tetracycline Repressor, domain 2"/>
    <property type="match status" value="1"/>
</dbReference>
<dbReference type="PANTHER" id="PTHR30055:SF234">
    <property type="entry name" value="HTH-TYPE TRANSCRIPTIONAL REGULATOR BETI"/>
    <property type="match status" value="1"/>
</dbReference>
<keyword evidence="7" id="KW-1185">Reference proteome</keyword>
<dbReference type="PROSITE" id="PS50977">
    <property type="entry name" value="HTH_TETR_2"/>
    <property type="match status" value="1"/>
</dbReference>
<dbReference type="AlphaFoldDB" id="A0A7T4R133"/>
<keyword evidence="3" id="KW-0804">Transcription</keyword>
<dbReference type="RefSeq" id="WP_198569954.1">
    <property type="nucleotide sequence ID" value="NZ_CP066167.1"/>
</dbReference>
<proteinExistence type="predicted"/>
<evidence type="ECO:0000313" key="7">
    <source>
        <dbReference type="Proteomes" id="UP000596063"/>
    </source>
</evidence>
<dbReference type="EMBL" id="CP066167">
    <property type="protein sequence ID" value="QQD18463.1"/>
    <property type="molecule type" value="Genomic_DNA"/>
</dbReference>
<dbReference type="Pfam" id="PF00440">
    <property type="entry name" value="TetR_N"/>
    <property type="match status" value="1"/>
</dbReference>
<reference evidence="6 7" key="1">
    <citation type="submission" date="2020-12" db="EMBL/GenBank/DDBJ databases">
        <authorList>
            <person name="Shan Y."/>
        </authorList>
    </citation>
    <scope>NUCLEOTIDE SEQUENCE [LARGE SCALE GENOMIC DNA]</scope>
    <source>
        <strain evidence="7">csc3.9</strain>
    </source>
</reference>
<sequence>MPQEARSTTRERKQRKDSVETRKRILAAAVKQLGMYGVAGLSLRKVMKEAGANHAAGNYYFGSKEGLLTAITDEYLTQKLEGMEALLDAAAALPPGVQRVRKLVEAYIRPHLELVIGRREHDYAFIALQLMTAGNTANLSASESLIMTHRYRFRDALRDCSPNTDSSTLSRAIGYVINTMIQAPFDHSCHPLTRVLLDQVDVDEVVEETVDFACGGVLKLLKIEP</sequence>
<protein>
    <submittedName>
        <fullName evidence="6">TetR family transcriptional regulator</fullName>
    </submittedName>
</protein>
<dbReference type="KEGG" id="snan:I6N98_00880"/>
<organism evidence="6 7">
    <name type="scientific">Spongiibacter nanhainus</name>
    <dbReference type="NCBI Taxonomy" id="2794344"/>
    <lineage>
        <taxon>Bacteria</taxon>
        <taxon>Pseudomonadati</taxon>
        <taxon>Pseudomonadota</taxon>
        <taxon>Gammaproteobacteria</taxon>
        <taxon>Cellvibrionales</taxon>
        <taxon>Spongiibacteraceae</taxon>
        <taxon>Spongiibacter</taxon>
    </lineage>
</organism>
<dbReference type="Pfam" id="PF17939">
    <property type="entry name" value="TetR_C_30"/>
    <property type="match status" value="1"/>
</dbReference>
<evidence type="ECO:0000256" key="3">
    <source>
        <dbReference type="ARBA" id="ARBA00023163"/>
    </source>
</evidence>
<name>A0A7T4R133_9GAMM</name>
<evidence type="ECO:0000256" key="2">
    <source>
        <dbReference type="ARBA" id="ARBA00023125"/>
    </source>
</evidence>
<keyword evidence="2 4" id="KW-0238">DNA-binding</keyword>
<dbReference type="SUPFAM" id="SSF46689">
    <property type="entry name" value="Homeodomain-like"/>
    <property type="match status" value="1"/>
</dbReference>
<feature type="DNA-binding region" description="H-T-H motif" evidence="4">
    <location>
        <begin position="42"/>
        <end position="61"/>
    </location>
</feature>
<dbReference type="GO" id="GO:0003700">
    <property type="term" value="F:DNA-binding transcription factor activity"/>
    <property type="evidence" value="ECO:0007669"/>
    <property type="project" value="TreeGrafter"/>
</dbReference>
<evidence type="ECO:0000313" key="6">
    <source>
        <dbReference type="EMBL" id="QQD18463.1"/>
    </source>
</evidence>
<dbReference type="InterPro" id="IPR009057">
    <property type="entry name" value="Homeodomain-like_sf"/>
</dbReference>
<dbReference type="InterPro" id="IPR050109">
    <property type="entry name" value="HTH-type_TetR-like_transc_reg"/>
</dbReference>
<dbReference type="InterPro" id="IPR041586">
    <property type="entry name" value="PsrA_TetR_C"/>
</dbReference>
<gene>
    <name evidence="6" type="ORF">I6N98_00880</name>
</gene>
<dbReference type="PANTHER" id="PTHR30055">
    <property type="entry name" value="HTH-TYPE TRANSCRIPTIONAL REGULATOR RUTR"/>
    <property type="match status" value="1"/>
</dbReference>
<dbReference type="GO" id="GO:0000976">
    <property type="term" value="F:transcription cis-regulatory region binding"/>
    <property type="evidence" value="ECO:0007669"/>
    <property type="project" value="TreeGrafter"/>
</dbReference>
<evidence type="ECO:0000256" key="1">
    <source>
        <dbReference type="ARBA" id="ARBA00023015"/>
    </source>
</evidence>
<evidence type="ECO:0000259" key="5">
    <source>
        <dbReference type="PROSITE" id="PS50977"/>
    </source>
</evidence>
<keyword evidence="1" id="KW-0805">Transcription regulation</keyword>
<accession>A0A7T4R133</accession>